<evidence type="ECO:0000256" key="3">
    <source>
        <dbReference type="ARBA" id="ARBA00022737"/>
    </source>
</evidence>
<dbReference type="InterPro" id="IPR001451">
    <property type="entry name" value="Hexapep"/>
</dbReference>
<accession>A0ABW4RZH7</accession>
<reference evidence="5" key="1">
    <citation type="journal article" date="2019" name="Int. J. Syst. Evol. Microbiol.">
        <title>The Global Catalogue of Microorganisms (GCM) 10K type strain sequencing project: providing services to taxonomists for standard genome sequencing and annotation.</title>
        <authorList>
            <consortium name="The Broad Institute Genomics Platform"/>
            <consortium name="The Broad Institute Genome Sequencing Center for Infectious Disease"/>
            <person name="Wu L."/>
            <person name="Ma J."/>
        </authorList>
    </citation>
    <scope>NUCLEOTIDE SEQUENCE [LARGE SCALE GENOMIC DNA]</scope>
    <source>
        <strain evidence="5">CAIM 431</strain>
    </source>
</reference>
<dbReference type="EMBL" id="JBHUFZ010000028">
    <property type="protein sequence ID" value="MFD1891008.1"/>
    <property type="molecule type" value="Genomic_DNA"/>
</dbReference>
<dbReference type="InterPro" id="IPR051159">
    <property type="entry name" value="Hexapeptide_acetyltransf"/>
</dbReference>
<dbReference type="InterPro" id="IPR011004">
    <property type="entry name" value="Trimer_LpxA-like_sf"/>
</dbReference>
<gene>
    <name evidence="4" type="ORF">ACFSCS_12565</name>
</gene>
<dbReference type="Gene3D" id="2.160.10.10">
    <property type="entry name" value="Hexapeptide repeat proteins"/>
    <property type="match status" value="1"/>
</dbReference>
<organism evidence="4 5">
    <name type="scientific">Luteococcus peritonei</name>
    <dbReference type="NCBI Taxonomy" id="88874"/>
    <lineage>
        <taxon>Bacteria</taxon>
        <taxon>Bacillati</taxon>
        <taxon>Actinomycetota</taxon>
        <taxon>Actinomycetes</taxon>
        <taxon>Propionibacteriales</taxon>
        <taxon>Propionibacteriaceae</taxon>
        <taxon>Luteococcus</taxon>
    </lineage>
</organism>
<dbReference type="Pfam" id="PF00132">
    <property type="entry name" value="Hexapep"/>
    <property type="match status" value="1"/>
</dbReference>
<sequence length="185" mass="20049">MNDVLQRCLDGGFVDFHDPSFREVERIVAENARLCQELNASPHSLEEVRQVVEQMTGRPVDESTSIALPFRTDFGRHIFLGKDVFINTDCLFVDLGGIHIADKVLIAPRVSIITVNHDIDPERRRSVVTAGVRIERNAWIGAGATLCPGVTVGENSVVGAGSVVTKDVPANVVVAGVPAKVVKQL</sequence>
<proteinExistence type="inferred from homology"/>
<evidence type="ECO:0000256" key="1">
    <source>
        <dbReference type="ARBA" id="ARBA00007274"/>
    </source>
</evidence>
<dbReference type="PROSITE" id="PS00101">
    <property type="entry name" value="HEXAPEP_TRANSFERASES"/>
    <property type="match status" value="1"/>
</dbReference>
<dbReference type="CDD" id="cd03357">
    <property type="entry name" value="LbH_MAT_GAT"/>
    <property type="match status" value="1"/>
</dbReference>
<dbReference type="SUPFAM" id="SSF51161">
    <property type="entry name" value="Trimeric LpxA-like enzymes"/>
    <property type="match status" value="1"/>
</dbReference>
<dbReference type="GO" id="GO:0016746">
    <property type="term" value="F:acyltransferase activity"/>
    <property type="evidence" value="ECO:0007669"/>
    <property type="project" value="UniProtKB-KW"/>
</dbReference>
<evidence type="ECO:0000313" key="4">
    <source>
        <dbReference type="EMBL" id="MFD1891008.1"/>
    </source>
</evidence>
<name>A0ABW4RZH7_9ACTN</name>
<dbReference type="EC" id="2.3.1.-" evidence="4"/>
<keyword evidence="4" id="KW-0012">Acyltransferase</keyword>
<comment type="caution">
    <text evidence="4">The sequence shown here is derived from an EMBL/GenBank/DDBJ whole genome shotgun (WGS) entry which is preliminary data.</text>
</comment>
<comment type="similarity">
    <text evidence="1">Belongs to the transferase hexapeptide repeat family.</text>
</comment>
<dbReference type="PANTHER" id="PTHR23416:SF23">
    <property type="entry name" value="ACETYLTRANSFERASE C18B11.09C-RELATED"/>
    <property type="match status" value="1"/>
</dbReference>
<protein>
    <submittedName>
        <fullName evidence="4">Sugar O-acetyltransferase</fullName>
        <ecNumber evidence="4">2.3.1.-</ecNumber>
    </submittedName>
</protein>
<evidence type="ECO:0000313" key="5">
    <source>
        <dbReference type="Proteomes" id="UP001597326"/>
    </source>
</evidence>
<dbReference type="RefSeq" id="WP_343874329.1">
    <property type="nucleotide sequence ID" value="NZ_BAAAIX010000026.1"/>
</dbReference>
<keyword evidence="2 4" id="KW-0808">Transferase</keyword>
<dbReference type="PANTHER" id="PTHR23416">
    <property type="entry name" value="SIALIC ACID SYNTHASE-RELATED"/>
    <property type="match status" value="1"/>
</dbReference>
<dbReference type="InterPro" id="IPR018357">
    <property type="entry name" value="Hexapep_transf_CS"/>
</dbReference>
<keyword evidence="5" id="KW-1185">Reference proteome</keyword>
<dbReference type="Proteomes" id="UP001597326">
    <property type="component" value="Unassembled WGS sequence"/>
</dbReference>
<evidence type="ECO:0000256" key="2">
    <source>
        <dbReference type="ARBA" id="ARBA00022679"/>
    </source>
</evidence>
<keyword evidence="3" id="KW-0677">Repeat</keyword>